<organism evidence="7 8">
    <name type="scientific">Periplaneta americana</name>
    <name type="common">American cockroach</name>
    <name type="synonym">Blatta americana</name>
    <dbReference type="NCBI Taxonomy" id="6978"/>
    <lineage>
        <taxon>Eukaryota</taxon>
        <taxon>Metazoa</taxon>
        <taxon>Ecdysozoa</taxon>
        <taxon>Arthropoda</taxon>
        <taxon>Hexapoda</taxon>
        <taxon>Insecta</taxon>
        <taxon>Pterygota</taxon>
        <taxon>Neoptera</taxon>
        <taxon>Polyneoptera</taxon>
        <taxon>Dictyoptera</taxon>
        <taxon>Blattodea</taxon>
        <taxon>Blattoidea</taxon>
        <taxon>Blattidae</taxon>
        <taxon>Blattinae</taxon>
        <taxon>Periplaneta</taxon>
    </lineage>
</organism>
<protein>
    <recommendedName>
        <fullName evidence="6">C2H2-type domain-containing protein</fullName>
    </recommendedName>
</protein>
<dbReference type="PROSITE" id="PS50157">
    <property type="entry name" value="ZINC_FINGER_C2H2_2"/>
    <property type="match status" value="3"/>
</dbReference>
<keyword evidence="4" id="KW-0862">Zinc</keyword>
<dbReference type="Pfam" id="PF00096">
    <property type="entry name" value="zf-C2H2"/>
    <property type="match status" value="3"/>
</dbReference>
<dbReference type="SMART" id="SM00355">
    <property type="entry name" value="ZnF_C2H2"/>
    <property type="match status" value="4"/>
</dbReference>
<keyword evidence="1" id="KW-0479">Metal-binding</keyword>
<feature type="domain" description="C2H2-type" evidence="6">
    <location>
        <begin position="164"/>
        <end position="191"/>
    </location>
</feature>
<evidence type="ECO:0000256" key="2">
    <source>
        <dbReference type="ARBA" id="ARBA00022737"/>
    </source>
</evidence>
<keyword evidence="3 5" id="KW-0863">Zinc-finger</keyword>
<feature type="domain" description="C2H2-type" evidence="6">
    <location>
        <begin position="302"/>
        <end position="329"/>
    </location>
</feature>
<evidence type="ECO:0000256" key="3">
    <source>
        <dbReference type="ARBA" id="ARBA00022771"/>
    </source>
</evidence>
<dbReference type="Proteomes" id="UP001148838">
    <property type="component" value="Unassembled WGS sequence"/>
</dbReference>
<dbReference type="PANTHER" id="PTHR24403:SF67">
    <property type="entry name" value="FI01116P-RELATED"/>
    <property type="match status" value="1"/>
</dbReference>
<proteinExistence type="predicted"/>
<dbReference type="SUPFAM" id="SSF57667">
    <property type="entry name" value="beta-beta-alpha zinc fingers"/>
    <property type="match status" value="3"/>
</dbReference>
<evidence type="ECO:0000313" key="8">
    <source>
        <dbReference type="Proteomes" id="UP001148838"/>
    </source>
</evidence>
<dbReference type="InterPro" id="IPR013087">
    <property type="entry name" value="Znf_C2H2_type"/>
</dbReference>
<gene>
    <name evidence="7" type="ORF">ANN_25137</name>
</gene>
<evidence type="ECO:0000256" key="1">
    <source>
        <dbReference type="ARBA" id="ARBA00022723"/>
    </source>
</evidence>
<keyword evidence="8" id="KW-1185">Reference proteome</keyword>
<dbReference type="Gene3D" id="3.30.160.60">
    <property type="entry name" value="Classic Zinc Finger"/>
    <property type="match status" value="3"/>
</dbReference>
<evidence type="ECO:0000256" key="5">
    <source>
        <dbReference type="PROSITE-ProRule" id="PRU00042"/>
    </source>
</evidence>
<reference evidence="7 8" key="1">
    <citation type="journal article" date="2022" name="Allergy">
        <title>Genome assembly and annotation of Periplaneta americana reveal a comprehensive cockroach allergen profile.</title>
        <authorList>
            <person name="Wang L."/>
            <person name="Xiong Q."/>
            <person name="Saelim N."/>
            <person name="Wang L."/>
            <person name="Nong W."/>
            <person name="Wan A.T."/>
            <person name="Shi M."/>
            <person name="Liu X."/>
            <person name="Cao Q."/>
            <person name="Hui J.H.L."/>
            <person name="Sookrung N."/>
            <person name="Leung T.F."/>
            <person name="Tungtrongchitr A."/>
            <person name="Tsui S.K.W."/>
        </authorList>
    </citation>
    <scope>NUCLEOTIDE SEQUENCE [LARGE SCALE GENOMIC DNA]</scope>
    <source>
        <strain evidence="7">PWHHKU_190912</strain>
    </source>
</reference>
<dbReference type="InterPro" id="IPR036236">
    <property type="entry name" value="Znf_C2H2_sf"/>
</dbReference>
<keyword evidence="2" id="KW-0677">Repeat</keyword>
<evidence type="ECO:0000256" key="4">
    <source>
        <dbReference type="ARBA" id="ARBA00022833"/>
    </source>
</evidence>
<sequence length="361" mass="42269">MLTSLCLLFTDRTELWDNRHNVTNNNSASHVDKPIEIINDLVWFQREHHLTSVTSSNQQTYSGMEETGTIWPPSRSGVQFPCPKCGKKYYYKHNLGRHIRQECGKEPQFHCPYCPHLTKHKANIVTLDSLPQTMNFLAPELLPSDYHQPYDTVTHHVGLELEMFPCPQCGKGYRHKQNLMRHIKYECGKEPQFCCPICSNRYRQKNGVTIFGQEGYSIKEERELFGSYGAPRVEHNSPNWFISDQLNNTMLSTTKLFFFTDGSSYESQSHFYNSNERFYKITDTTNWSETITSQQQLKMESHPCQKCGKVYSRKGNLQRHLSWECGKEPCRKCPYCPFITNYKGTVQKHIRRRHINMPNIM</sequence>
<evidence type="ECO:0000259" key="6">
    <source>
        <dbReference type="PROSITE" id="PS50157"/>
    </source>
</evidence>
<dbReference type="InterPro" id="IPR050688">
    <property type="entry name" value="Zinc_finger/UBP_domain"/>
</dbReference>
<feature type="domain" description="C2H2-type" evidence="6">
    <location>
        <begin position="80"/>
        <end position="107"/>
    </location>
</feature>
<dbReference type="PANTHER" id="PTHR24403">
    <property type="entry name" value="ZINC FINGER PROTEIN"/>
    <property type="match status" value="1"/>
</dbReference>
<evidence type="ECO:0000313" key="7">
    <source>
        <dbReference type="EMBL" id="KAJ4427489.1"/>
    </source>
</evidence>
<comment type="caution">
    <text evidence="7">The sequence shown here is derived from an EMBL/GenBank/DDBJ whole genome shotgun (WGS) entry which is preliminary data.</text>
</comment>
<name>A0ABQ8S0S0_PERAM</name>
<dbReference type="EMBL" id="JAJSOF020000038">
    <property type="protein sequence ID" value="KAJ4427489.1"/>
    <property type="molecule type" value="Genomic_DNA"/>
</dbReference>
<accession>A0ABQ8S0S0</accession>